<evidence type="ECO:0000313" key="1">
    <source>
        <dbReference type="EMBL" id="KIP04124.1"/>
    </source>
</evidence>
<dbReference type="HOGENOM" id="CLU_1533127_0_0_1"/>
<dbReference type="OrthoDB" id="2739885at2759"/>
<accession>A0A0C3NH49</accession>
<organism evidence="1 2">
    <name type="scientific">Phlebiopsis gigantea (strain 11061_1 CR5-6)</name>
    <name type="common">White-rot fungus</name>
    <name type="synonym">Peniophora gigantea</name>
    <dbReference type="NCBI Taxonomy" id="745531"/>
    <lineage>
        <taxon>Eukaryota</taxon>
        <taxon>Fungi</taxon>
        <taxon>Dikarya</taxon>
        <taxon>Basidiomycota</taxon>
        <taxon>Agaricomycotina</taxon>
        <taxon>Agaricomycetes</taxon>
        <taxon>Polyporales</taxon>
        <taxon>Phanerochaetaceae</taxon>
        <taxon>Phlebiopsis</taxon>
    </lineage>
</organism>
<gene>
    <name evidence="1" type="ORF">PHLGIDRAFT_494329</name>
</gene>
<reference evidence="1 2" key="1">
    <citation type="journal article" date="2014" name="PLoS Genet.">
        <title>Analysis of the Phlebiopsis gigantea genome, transcriptome and secretome provides insight into its pioneer colonization strategies of wood.</title>
        <authorList>
            <person name="Hori C."/>
            <person name="Ishida T."/>
            <person name="Igarashi K."/>
            <person name="Samejima M."/>
            <person name="Suzuki H."/>
            <person name="Master E."/>
            <person name="Ferreira P."/>
            <person name="Ruiz-Duenas F.J."/>
            <person name="Held B."/>
            <person name="Canessa P."/>
            <person name="Larrondo L.F."/>
            <person name="Schmoll M."/>
            <person name="Druzhinina I.S."/>
            <person name="Kubicek C.P."/>
            <person name="Gaskell J.A."/>
            <person name="Kersten P."/>
            <person name="St John F."/>
            <person name="Glasner J."/>
            <person name="Sabat G."/>
            <person name="Splinter BonDurant S."/>
            <person name="Syed K."/>
            <person name="Yadav J."/>
            <person name="Mgbeahuruike A.C."/>
            <person name="Kovalchuk A."/>
            <person name="Asiegbu F.O."/>
            <person name="Lackner G."/>
            <person name="Hoffmeister D."/>
            <person name="Rencoret J."/>
            <person name="Gutierrez A."/>
            <person name="Sun H."/>
            <person name="Lindquist E."/>
            <person name="Barry K."/>
            <person name="Riley R."/>
            <person name="Grigoriev I.V."/>
            <person name="Henrissat B."/>
            <person name="Kues U."/>
            <person name="Berka R.M."/>
            <person name="Martinez A.T."/>
            <person name="Covert S.F."/>
            <person name="Blanchette R.A."/>
            <person name="Cullen D."/>
        </authorList>
    </citation>
    <scope>NUCLEOTIDE SEQUENCE [LARGE SCALE GENOMIC DNA]</scope>
    <source>
        <strain evidence="1 2">11061_1 CR5-6</strain>
    </source>
</reference>
<dbReference type="Proteomes" id="UP000053257">
    <property type="component" value="Unassembled WGS sequence"/>
</dbReference>
<protein>
    <submittedName>
        <fullName evidence="1">Uncharacterized protein</fullName>
    </submittedName>
</protein>
<evidence type="ECO:0000313" key="2">
    <source>
        <dbReference type="Proteomes" id="UP000053257"/>
    </source>
</evidence>
<dbReference type="AlphaFoldDB" id="A0A0C3NH49"/>
<sequence length="175" mass="19356">MFIFTGKFDWLSYSSNDTITIVAPGVIDTNQPIWGFWQWTADASGRSKPNAVATRVYTGKLDWFEKAQNEMVTLILPSGLGLNAPVTLIFQWTQDTDGTKKAPYAINSSLRAYNVDQDGTVKATVKEYNMQGEVGYYIFSVEFAKDGKEMKLGMKNPGGDVDSKAPYKLTLSASP</sequence>
<proteinExistence type="predicted"/>
<dbReference type="EMBL" id="KN840586">
    <property type="protein sequence ID" value="KIP04124.1"/>
    <property type="molecule type" value="Genomic_DNA"/>
</dbReference>
<keyword evidence="2" id="KW-1185">Reference proteome</keyword>
<name>A0A0C3NH49_PHLG1</name>
<dbReference type="STRING" id="745531.A0A0C3NH49"/>